<dbReference type="Proteomes" id="UP001597104">
    <property type="component" value="Unassembled WGS sequence"/>
</dbReference>
<dbReference type="Pfam" id="PF02776">
    <property type="entry name" value="TPP_enzyme_N"/>
    <property type="match status" value="1"/>
</dbReference>
<protein>
    <submittedName>
        <fullName evidence="3">Thiamine pyrophosphate-binding protein</fullName>
    </submittedName>
</protein>
<reference evidence="4" key="1">
    <citation type="journal article" date="2019" name="Int. J. Syst. Evol. Microbiol.">
        <title>The Global Catalogue of Microorganisms (GCM) 10K type strain sequencing project: providing services to taxonomists for standard genome sequencing and annotation.</title>
        <authorList>
            <consortium name="The Broad Institute Genomics Platform"/>
            <consortium name="The Broad Institute Genome Sequencing Center for Infectious Disease"/>
            <person name="Wu L."/>
            <person name="Ma J."/>
        </authorList>
    </citation>
    <scope>NUCLEOTIDE SEQUENCE [LARGE SCALE GENOMIC DNA]</scope>
    <source>
        <strain evidence="4">CCM 8925</strain>
    </source>
</reference>
<organism evidence="3 4">
    <name type="scientific">Loigolactobacillus binensis</name>
    <dbReference type="NCBI Taxonomy" id="2559922"/>
    <lineage>
        <taxon>Bacteria</taxon>
        <taxon>Bacillati</taxon>
        <taxon>Bacillota</taxon>
        <taxon>Bacilli</taxon>
        <taxon>Lactobacillales</taxon>
        <taxon>Lactobacillaceae</taxon>
        <taxon>Loigolactobacillus</taxon>
    </lineage>
</organism>
<dbReference type="CDD" id="cd07035">
    <property type="entry name" value="TPP_PYR_POX_like"/>
    <property type="match status" value="1"/>
</dbReference>
<dbReference type="RefSeq" id="WP_223877066.1">
    <property type="nucleotide sequence ID" value="NZ_BJDN01000030.1"/>
</dbReference>
<proteinExistence type="inferred from homology"/>
<gene>
    <name evidence="3" type="ORF">ACFQZ7_00940</name>
</gene>
<dbReference type="InterPro" id="IPR012001">
    <property type="entry name" value="Thiamin_PyroP_enz_TPP-bd_dom"/>
</dbReference>
<dbReference type="SUPFAM" id="SSF52518">
    <property type="entry name" value="Thiamin diphosphate-binding fold (THDP-binding)"/>
    <property type="match status" value="1"/>
</dbReference>
<dbReference type="InterPro" id="IPR029061">
    <property type="entry name" value="THDP-binding"/>
</dbReference>
<comment type="caution">
    <text evidence="3">The sequence shown here is derived from an EMBL/GenBank/DDBJ whole genome shotgun (WGS) entry which is preliminary data.</text>
</comment>
<evidence type="ECO:0000256" key="1">
    <source>
        <dbReference type="ARBA" id="ARBA00007812"/>
    </source>
</evidence>
<name>A0ABW3EBJ5_9LACO</name>
<dbReference type="PANTHER" id="PTHR18968">
    <property type="entry name" value="THIAMINE PYROPHOSPHATE ENZYMES"/>
    <property type="match status" value="1"/>
</dbReference>
<sequence>MSKRSVAKLVVDCLENEGVKYVWGVPGEENIFLVNELSKSSKIKFVLTRSEQGAAFMAAIYGQITRIPGVCISTLGPGALNMILGVADANTSSIPLVAISAQGNLARLHKDSHQILDLVSIYKPVTQYAGMAVSPESIPEMIRKCFSIAKRDRPGAAYLAIPEDIERTQIAEHIRPLDVDPISIT</sequence>
<keyword evidence="4" id="KW-1185">Reference proteome</keyword>
<comment type="similarity">
    <text evidence="1">Belongs to the TPP enzyme family.</text>
</comment>
<dbReference type="PANTHER" id="PTHR18968:SF129">
    <property type="entry name" value="ACETOLACTATE SYNTHASE"/>
    <property type="match status" value="1"/>
</dbReference>
<dbReference type="Gene3D" id="3.40.50.970">
    <property type="match status" value="1"/>
</dbReference>
<dbReference type="EMBL" id="JBHTIO010000002">
    <property type="protein sequence ID" value="MFD0896308.1"/>
    <property type="molecule type" value="Genomic_DNA"/>
</dbReference>
<dbReference type="InterPro" id="IPR045229">
    <property type="entry name" value="TPP_enz"/>
</dbReference>
<feature type="domain" description="Thiamine pyrophosphate enzyme N-terminal TPP-binding" evidence="2">
    <location>
        <begin position="5"/>
        <end position="120"/>
    </location>
</feature>
<evidence type="ECO:0000259" key="2">
    <source>
        <dbReference type="Pfam" id="PF02776"/>
    </source>
</evidence>
<evidence type="ECO:0000313" key="3">
    <source>
        <dbReference type="EMBL" id="MFD0896308.1"/>
    </source>
</evidence>
<accession>A0ABW3EBJ5</accession>
<evidence type="ECO:0000313" key="4">
    <source>
        <dbReference type="Proteomes" id="UP001597104"/>
    </source>
</evidence>